<dbReference type="NCBIfam" id="NF007785">
    <property type="entry name" value="PRK10476.1"/>
    <property type="match status" value="1"/>
</dbReference>
<evidence type="ECO:0000256" key="1">
    <source>
        <dbReference type="ARBA" id="ARBA00004167"/>
    </source>
</evidence>
<dbReference type="RefSeq" id="WP_154370516.1">
    <property type="nucleotide sequence ID" value="NZ_WKJM01000052.1"/>
</dbReference>
<comment type="subcellular location">
    <subcellularLocation>
        <location evidence="1">Membrane</location>
        <topology evidence="1">Single-pass membrane protein</topology>
    </subcellularLocation>
</comment>
<sequence>MTHQATAPAAVGADTPRRAPWRRLLLPAVALLSLAALACAVGFVDSYPRTDDAFVRANTVGMAAQVSGRIVSVQVRDNAMVAKGDVLFVIDARPYALDAERLRAQLATLEAQVVLAQRQVDAQRYAAAASDSNVARARQNAAQRRSSLQRLEPLLAEEFVTEEQVDQARTAHIAADAELQSALLDRKRAASAVSGVDALQAQKHELAAAIAHADYLLEQTVVRAPFDGRVVDLTISEGEFAASGKPLFTMIDTHAWYVVANFRETELKKMRPGTAASVYLMSDPEQRFDGVVESIGWGVLPDEGGSTQGLPKVPRSINWVHVAQRFPVRIRVREPSNRLFRIGASAVVTITPGSAGAGH</sequence>
<evidence type="ECO:0000256" key="5">
    <source>
        <dbReference type="SAM" id="Phobius"/>
    </source>
</evidence>
<dbReference type="EMBL" id="WKJM01000052">
    <property type="protein sequence ID" value="MRX11846.1"/>
    <property type="molecule type" value="Genomic_DNA"/>
</dbReference>
<evidence type="ECO:0000256" key="2">
    <source>
        <dbReference type="ARBA" id="ARBA00022692"/>
    </source>
</evidence>
<feature type="domain" description="p-hydroxybenzoic acid efflux pump subunit AaeA-like beta-barrel" evidence="7">
    <location>
        <begin position="256"/>
        <end position="351"/>
    </location>
</feature>
<dbReference type="PANTHER" id="PTHR30386">
    <property type="entry name" value="MEMBRANE FUSION SUBUNIT OF EMRAB-TOLC MULTIDRUG EFFLUX PUMP"/>
    <property type="match status" value="1"/>
</dbReference>
<keyword evidence="9" id="KW-1185">Reference proteome</keyword>
<keyword evidence="4 5" id="KW-0472">Membrane</keyword>
<dbReference type="AlphaFoldDB" id="A0A6L5QPP5"/>
<proteinExistence type="predicted"/>
<dbReference type="SUPFAM" id="SSF111369">
    <property type="entry name" value="HlyD-like secretion proteins"/>
    <property type="match status" value="2"/>
</dbReference>
<name>A0A6L5QPP5_9BURK</name>
<evidence type="ECO:0000313" key="9">
    <source>
        <dbReference type="Proteomes" id="UP000481037"/>
    </source>
</evidence>
<feature type="domain" description="Multidrug resistance protein MdtA-like barrel-sandwich hybrid" evidence="6">
    <location>
        <begin position="58"/>
        <end position="251"/>
    </location>
</feature>
<keyword evidence="3 5" id="KW-1133">Transmembrane helix</keyword>
<evidence type="ECO:0000259" key="7">
    <source>
        <dbReference type="Pfam" id="PF25963"/>
    </source>
</evidence>
<dbReference type="InterPro" id="IPR058634">
    <property type="entry name" value="AaeA-lik-b-barrel"/>
</dbReference>
<evidence type="ECO:0000256" key="3">
    <source>
        <dbReference type="ARBA" id="ARBA00022989"/>
    </source>
</evidence>
<dbReference type="PANTHER" id="PTHR30386:SF26">
    <property type="entry name" value="TRANSPORT PROTEIN COMB"/>
    <property type="match status" value="1"/>
</dbReference>
<reference evidence="8 9" key="1">
    <citation type="submission" date="2019-11" db="EMBL/GenBank/DDBJ databases">
        <title>Novel species isolated from a subtropical stream in China.</title>
        <authorList>
            <person name="Lu H."/>
        </authorList>
    </citation>
    <scope>NUCLEOTIDE SEQUENCE [LARGE SCALE GENOMIC DNA]</scope>
    <source>
        <strain evidence="8 9">FT25W</strain>
    </source>
</reference>
<gene>
    <name evidence="8" type="primary">mdtN</name>
    <name evidence="8" type="ORF">GJ697_28855</name>
</gene>
<evidence type="ECO:0000259" key="6">
    <source>
        <dbReference type="Pfam" id="PF25917"/>
    </source>
</evidence>
<dbReference type="GO" id="GO:0016020">
    <property type="term" value="C:membrane"/>
    <property type="evidence" value="ECO:0007669"/>
    <property type="project" value="UniProtKB-SubCell"/>
</dbReference>
<dbReference type="Gene3D" id="2.40.50.100">
    <property type="match status" value="1"/>
</dbReference>
<comment type="caution">
    <text evidence="8">The sequence shown here is derived from an EMBL/GenBank/DDBJ whole genome shotgun (WGS) entry which is preliminary data.</text>
</comment>
<accession>A0A6L5QPP5</accession>
<dbReference type="Pfam" id="PF25963">
    <property type="entry name" value="Beta-barrel_AAEA"/>
    <property type="match status" value="1"/>
</dbReference>
<dbReference type="Pfam" id="PF25917">
    <property type="entry name" value="BSH_RND"/>
    <property type="match status" value="1"/>
</dbReference>
<organism evidence="8 9">
    <name type="scientific">Duganella alba</name>
    <dbReference type="NCBI Taxonomy" id="2666081"/>
    <lineage>
        <taxon>Bacteria</taxon>
        <taxon>Pseudomonadati</taxon>
        <taxon>Pseudomonadota</taxon>
        <taxon>Betaproteobacteria</taxon>
        <taxon>Burkholderiales</taxon>
        <taxon>Oxalobacteraceae</taxon>
        <taxon>Telluria group</taxon>
        <taxon>Duganella</taxon>
    </lineage>
</organism>
<protein>
    <submittedName>
        <fullName evidence="8">Multidrug transporter subunit MdtN</fullName>
    </submittedName>
</protein>
<dbReference type="Proteomes" id="UP000481037">
    <property type="component" value="Unassembled WGS sequence"/>
</dbReference>
<dbReference type="InterPro" id="IPR058625">
    <property type="entry name" value="MdtA-like_BSH"/>
</dbReference>
<dbReference type="GO" id="GO:0055085">
    <property type="term" value="P:transmembrane transport"/>
    <property type="evidence" value="ECO:0007669"/>
    <property type="project" value="InterPro"/>
</dbReference>
<evidence type="ECO:0000256" key="4">
    <source>
        <dbReference type="ARBA" id="ARBA00023136"/>
    </source>
</evidence>
<dbReference type="Gene3D" id="2.40.30.170">
    <property type="match status" value="1"/>
</dbReference>
<keyword evidence="2 5" id="KW-0812">Transmembrane</keyword>
<dbReference type="InterPro" id="IPR050739">
    <property type="entry name" value="MFP"/>
</dbReference>
<evidence type="ECO:0000313" key="8">
    <source>
        <dbReference type="EMBL" id="MRX11846.1"/>
    </source>
</evidence>
<dbReference type="Gene3D" id="1.10.287.470">
    <property type="entry name" value="Helix hairpin bin"/>
    <property type="match status" value="1"/>
</dbReference>
<feature type="transmembrane region" description="Helical" evidence="5">
    <location>
        <begin position="24"/>
        <end position="44"/>
    </location>
</feature>